<keyword evidence="5" id="KW-1185">Reference proteome</keyword>
<accession>V4LK82</accession>
<dbReference type="AlphaFoldDB" id="V4LK82"/>
<dbReference type="OMA" id="NWNPSAH"/>
<dbReference type="Pfam" id="PF26057">
    <property type="entry name" value="DUF8018"/>
    <property type="match status" value="1"/>
</dbReference>
<evidence type="ECO:0000313" key="4">
    <source>
        <dbReference type="EMBL" id="ESQ50960.1"/>
    </source>
</evidence>
<evidence type="ECO:0000313" key="5">
    <source>
        <dbReference type="Proteomes" id="UP000030689"/>
    </source>
</evidence>
<keyword evidence="2" id="KW-0812">Transmembrane</keyword>
<dbReference type="Gramene" id="ESQ50960">
    <property type="protein sequence ID" value="ESQ50960"/>
    <property type="gene ID" value="EUTSA_v10023135mg"/>
</dbReference>
<dbReference type="eggNOG" id="ENOG502S3JA">
    <property type="taxonomic scope" value="Eukaryota"/>
</dbReference>
<sequence>MINERPLKGILNIFLVFSIALVISLIRIQVIHLLGGQALTLLGPIIGWYAVGWQALPSTGPNGAESWEESTFELDVLEESFSPTAEEAQTEEGEPSVNQGAGPSVPYPYGVDEMIGGGSVRDIQRRLLAAFASPSYEVIQLTRIQAEDLFEVKVEIVKIMALYDPRGDWMGRGARALDNPRTAMGEESLDRLF</sequence>
<feature type="transmembrane region" description="Helical" evidence="2">
    <location>
        <begin position="6"/>
        <end position="26"/>
    </location>
</feature>
<feature type="region of interest" description="Disordered" evidence="1">
    <location>
        <begin position="83"/>
        <end position="103"/>
    </location>
</feature>
<feature type="non-terminal residue" evidence="4">
    <location>
        <position position="193"/>
    </location>
</feature>
<dbReference type="Proteomes" id="UP000030689">
    <property type="component" value="Unassembled WGS sequence"/>
</dbReference>
<dbReference type="PANTHER" id="PTHR35289:SF1">
    <property type="entry name" value="ATP SYNTHASE 9 MITOCHONDRIAL-RELATED"/>
    <property type="match status" value="1"/>
</dbReference>
<proteinExistence type="predicted"/>
<reference evidence="4 5" key="1">
    <citation type="journal article" date="2013" name="Front. Plant Sci.">
        <title>The Reference Genome of the Halophytic Plant Eutrema salsugineum.</title>
        <authorList>
            <person name="Yang R."/>
            <person name="Jarvis D.E."/>
            <person name="Chen H."/>
            <person name="Beilstein M.A."/>
            <person name="Grimwood J."/>
            <person name="Jenkins J."/>
            <person name="Shu S."/>
            <person name="Prochnik S."/>
            <person name="Xin M."/>
            <person name="Ma C."/>
            <person name="Schmutz J."/>
            <person name="Wing R.A."/>
            <person name="Mitchell-Olds T."/>
            <person name="Schumaker K.S."/>
            <person name="Wang X."/>
        </authorList>
    </citation>
    <scope>NUCLEOTIDE SEQUENCE [LARGE SCALE GENOMIC DNA]</scope>
</reference>
<dbReference type="PANTHER" id="PTHR35289">
    <property type="entry name" value="TRANSMEMBRANE PROTEIN"/>
    <property type="match status" value="1"/>
</dbReference>
<gene>
    <name evidence="4" type="ORF">EUTSA_v10023135mg</name>
</gene>
<dbReference type="InterPro" id="IPR052694">
    <property type="entry name" value="Mt_uS3-like"/>
</dbReference>
<dbReference type="InterPro" id="IPR058331">
    <property type="entry name" value="DUF8018"/>
</dbReference>
<dbReference type="STRING" id="72664.V4LK82"/>
<dbReference type="EMBL" id="KI517392">
    <property type="protein sequence ID" value="ESQ50960.1"/>
    <property type="molecule type" value="Genomic_DNA"/>
</dbReference>
<keyword evidence="2" id="KW-1133">Transmembrane helix</keyword>
<keyword evidence="2" id="KW-0472">Membrane</keyword>
<feature type="domain" description="DUF8018" evidence="3">
    <location>
        <begin position="112"/>
        <end position="192"/>
    </location>
</feature>
<evidence type="ECO:0000259" key="3">
    <source>
        <dbReference type="Pfam" id="PF26057"/>
    </source>
</evidence>
<dbReference type="KEGG" id="eus:EUTSA_v10023135mg"/>
<organism evidence="4 5">
    <name type="scientific">Eutrema salsugineum</name>
    <name type="common">Saltwater cress</name>
    <name type="synonym">Sisymbrium salsugineum</name>
    <dbReference type="NCBI Taxonomy" id="72664"/>
    <lineage>
        <taxon>Eukaryota</taxon>
        <taxon>Viridiplantae</taxon>
        <taxon>Streptophyta</taxon>
        <taxon>Embryophyta</taxon>
        <taxon>Tracheophyta</taxon>
        <taxon>Spermatophyta</taxon>
        <taxon>Magnoliopsida</taxon>
        <taxon>eudicotyledons</taxon>
        <taxon>Gunneridae</taxon>
        <taxon>Pentapetalae</taxon>
        <taxon>rosids</taxon>
        <taxon>malvids</taxon>
        <taxon>Brassicales</taxon>
        <taxon>Brassicaceae</taxon>
        <taxon>Eutremeae</taxon>
        <taxon>Eutrema</taxon>
    </lineage>
</organism>
<evidence type="ECO:0000256" key="2">
    <source>
        <dbReference type="SAM" id="Phobius"/>
    </source>
</evidence>
<protein>
    <recommendedName>
        <fullName evidence="3">DUF8018 domain-containing protein</fullName>
    </recommendedName>
</protein>
<name>V4LK82_EUTSA</name>
<evidence type="ECO:0000256" key="1">
    <source>
        <dbReference type="SAM" id="MobiDB-lite"/>
    </source>
</evidence>